<dbReference type="PaxDb" id="30732-ENSOMEP00000003651"/>
<evidence type="ECO:0000313" key="3">
    <source>
        <dbReference type="Ensembl" id="ENSOMEP00000003651.1"/>
    </source>
</evidence>
<protein>
    <submittedName>
        <fullName evidence="3">Si:ch211-255f4.7</fullName>
    </submittedName>
</protein>
<sequence>IVEGDSDLELSDDENDEEDEMQPVIGEHEEDDDSGESDESESEEEQESRLTLKSTLRKFFNSHLTSMKFKLLHLSKWMWKKMNCYLFYQLEFLFFFYNRFTPVIPGRPAHQDDPKVCEYWSPIQYLSQSLQTTGVSLKTTAQEITIFFGISIHMACLGYPRVKMFWAKKTKVPVISRKMTRDRFYKLRSSLKIVNDLDVAEEAKESDILWKVRPLLDRVRQGCLSLPRRDKVCIDEQIIPFTGRCPVRQYVPGKPNSTGLKVFVLASPNGLVLDFEVYQGKNTFSGQRLGVGAAAVLQMVESVPTGTHVFFDKFFTTVNLMDALLSKGLPATGTIMKNRVPKQYQLPGDKQLRKEGRGASVMLVRREPELAVTKWFDNKPDICSRWSNKDKAHVQVRRPAVIREYNDNMGGVDLCDRMLSFYRMSTRTKKWTSRVKTHFFDVAITNAWIQYKSDSKALNRPARNTQHESEDSEEEYQPPTKTRTPQPEPSVRRLGARHMPEMMDIKHAERCRNMGCNGKTYIRCSKSCFKDYHS</sequence>
<feature type="region of interest" description="Disordered" evidence="1">
    <location>
        <begin position="1"/>
        <end position="48"/>
    </location>
</feature>
<evidence type="ECO:0000313" key="4">
    <source>
        <dbReference type="Proteomes" id="UP000261560"/>
    </source>
</evidence>
<dbReference type="PANTHER" id="PTHR47272:SF2">
    <property type="entry name" value="PIGGYBAC TRANSPOSABLE ELEMENT-DERIVED PROTEIN 3-LIKE"/>
    <property type="match status" value="1"/>
</dbReference>
<dbReference type="GeneTree" id="ENSGT00940000166049"/>
<evidence type="ECO:0000256" key="1">
    <source>
        <dbReference type="SAM" id="MobiDB-lite"/>
    </source>
</evidence>
<name>A0A3B3BDH7_ORYME</name>
<reference evidence="3" key="2">
    <citation type="submission" date="2025-09" db="UniProtKB">
        <authorList>
            <consortium name="Ensembl"/>
        </authorList>
    </citation>
    <scope>IDENTIFICATION</scope>
</reference>
<dbReference type="Ensembl" id="ENSOMET00000010498.1">
    <property type="protein sequence ID" value="ENSOMEP00000003651.1"/>
    <property type="gene ID" value="ENSOMEG00000004607.1"/>
</dbReference>
<dbReference type="Pfam" id="PF13843">
    <property type="entry name" value="DDE_Tnp_1_7"/>
    <property type="match status" value="1"/>
</dbReference>
<feature type="compositionally biased region" description="Acidic residues" evidence="1">
    <location>
        <begin position="28"/>
        <end position="46"/>
    </location>
</feature>
<reference evidence="3" key="1">
    <citation type="submission" date="2025-08" db="UniProtKB">
        <authorList>
            <consortium name="Ensembl"/>
        </authorList>
    </citation>
    <scope>IDENTIFICATION</scope>
</reference>
<evidence type="ECO:0000259" key="2">
    <source>
        <dbReference type="Pfam" id="PF13843"/>
    </source>
</evidence>
<organism evidence="3 4">
    <name type="scientific">Oryzias melastigma</name>
    <name type="common">Marine medaka</name>
    <dbReference type="NCBI Taxonomy" id="30732"/>
    <lineage>
        <taxon>Eukaryota</taxon>
        <taxon>Metazoa</taxon>
        <taxon>Chordata</taxon>
        <taxon>Craniata</taxon>
        <taxon>Vertebrata</taxon>
        <taxon>Euteleostomi</taxon>
        <taxon>Actinopterygii</taxon>
        <taxon>Neopterygii</taxon>
        <taxon>Teleostei</taxon>
        <taxon>Neoteleostei</taxon>
        <taxon>Acanthomorphata</taxon>
        <taxon>Ovalentaria</taxon>
        <taxon>Atherinomorphae</taxon>
        <taxon>Beloniformes</taxon>
        <taxon>Adrianichthyidae</taxon>
        <taxon>Oryziinae</taxon>
        <taxon>Oryzias</taxon>
    </lineage>
</organism>
<proteinExistence type="predicted"/>
<keyword evidence="4" id="KW-1185">Reference proteome</keyword>
<feature type="region of interest" description="Disordered" evidence="1">
    <location>
        <begin position="457"/>
        <end position="498"/>
    </location>
</feature>
<dbReference type="PANTHER" id="PTHR47272">
    <property type="entry name" value="DDE_TNP_1_7 DOMAIN-CONTAINING PROTEIN"/>
    <property type="match status" value="1"/>
</dbReference>
<dbReference type="STRING" id="30732.ENSOMEP00000003651"/>
<dbReference type="InterPro" id="IPR029526">
    <property type="entry name" value="PGBD"/>
</dbReference>
<feature type="compositionally biased region" description="Acidic residues" evidence="1">
    <location>
        <begin position="1"/>
        <end position="21"/>
    </location>
</feature>
<dbReference type="Proteomes" id="UP000261560">
    <property type="component" value="Unplaced"/>
</dbReference>
<feature type="domain" description="PiggyBac transposable element-derived protein" evidence="2">
    <location>
        <begin position="132"/>
        <end position="448"/>
    </location>
</feature>
<dbReference type="AlphaFoldDB" id="A0A3B3BDH7"/>
<accession>A0A3B3BDH7</accession>